<organism evidence="1">
    <name type="scientific">Siphoviridae sp. ctulf7</name>
    <dbReference type="NCBI Taxonomy" id="2826505"/>
    <lineage>
        <taxon>Viruses</taxon>
        <taxon>Duplodnaviria</taxon>
        <taxon>Heunggongvirae</taxon>
        <taxon>Uroviricota</taxon>
        <taxon>Caudoviricetes</taxon>
    </lineage>
</organism>
<name>A0A8S5M5D0_9CAUD</name>
<sequence length="64" mass="7446">MKIKVNITGHPAHIEEALKKFATQAEKEKGLKSPYRERGISRTCDNPLSQDYHSNFITEKEFKR</sequence>
<evidence type="ECO:0000313" key="1">
    <source>
        <dbReference type="EMBL" id="DAD77434.1"/>
    </source>
</evidence>
<protein>
    <submittedName>
        <fullName evidence="1">Uncharacterized protein</fullName>
    </submittedName>
</protein>
<accession>A0A8S5M5D0</accession>
<reference evidence="1" key="1">
    <citation type="journal article" date="2021" name="Proc. Natl. Acad. Sci. U.S.A.">
        <title>A Catalog of Tens of Thousands of Viruses from Human Metagenomes Reveals Hidden Associations with Chronic Diseases.</title>
        <authorList>
            <person name="Tisza M.J."/>
            <person name="Buck C.B."/>
        </authorList>
    </citation>
    <scope>NUCLEOTIDE SEQUENCE</scope>
    <source>
        <strain evidence="1">Ctulf7</strain>
    </source>
</reference>
<proteinExistence type="predicted"/>
<dbReference type="EMBL" id="BK014825">
    <property type="protein sequence ID" value="DAD77434.1"/>
    <property type="molecule type" value="Genomic_DNA"/>
</dbReference>